<evidence type="ECO:0000256" key="1">
    <source>
        <dbReference type="SAM" id="MobiDB-lite"/>
    </source>
</evidence>
<feature type="domain" description="HD-GYP" evidence="2">
    <location>
        <begin position="122"/>
        <end position="318"/>
    </location>
</feature>
<accession>A0A934J4V1</accession>
<feature type="region of interest" description="Disordered" evidence="1">
    <location>
        <begin position="56"/>
        <end position="78"/>
    </location>
</feature>
<dbReference type="Proteomes" id="UP000640274">
    <property type="component" value="Unassembled WGS sequence"/>
</dbReference>
<dbReference type="SUPFAM" id="SSF109604">
    <property type="entry name" value="HD-domain/PDEase-like"/>
    <property type="match status" value="1"/>
</dbReference>
<dbReference type="PANTHER" id="PTHR43155">
    <property type="entry name" value="CYCLIC DI-GMP PHOSPHODIESTERASE PA4108-RELATED"/>
    <property type="match status" value="1"/>
</dbReference>
<name>A0A934J4V1_9BACL</name>
<evidence type="ECO:0000259" key="2">
    <source>
        <dbReference type="PROSITE" id="PS51832"/>
    </source>
</evidence>
<dbReference type="Pfam" id="PF13487">
    <property type="entry name" value="HD_5"/>
    <property type="match status" value="1"/>
</dbReference>
<sequence>MPTVLLNQVKAGDKLTRDVQTKLGGTLFYKGKVLMSREIEILQAFMVQSVVVETKEGSEEHQSAPPASSAKEEHASEPAAPATAFEQEYFNTVNLLKKVHRQYSPGQVFPILEIRKQLELLIGHIDEYSVLTFIPDVTDTYDYMFHNSVLSALTSYLLARWGGFKQRDWIPAALSGLFHDIGNLKVDRELLIKPGTLTASELEEIRQHTVLGYQLLKPVPAINEGVKLASLQHHERVDGSGYPLGMGGDQIHPYAKIVAIADTFHAMTLKRAYRIPMSPYLVLEEIQKESFGKLDPALVRIFIEKVTRFHNGTVVRLNDDRVGEIVFSDRNHLTRPWVSVNGTIVNLTTERQLYIKEIVKL</sequence>
<dbReference type="CDD" id="cd00077">
    <property type="entry name" value="HDc"/>
    <property type="match status" value="1"/>
</dbReference>
<dbReference type="InterPro" id="IPR003607">
    <property type="entry name" value="HD/PDEase_dom"/>
</dbReference>
<organism evidence="3 4">
    <name type="scientific">Paenibacillus roseus</name>
    <dbReference type="NCBI Taxonomy" id="2798579"/>
    <lineage>
        <taxon>Bacteria</taxon>
        <taxon>Bacillati</taxon>
        <taxon>Bacillota</taxon>
        <taxon>Bacilli</taxon>
        <taxon>Bacillales</taxon>
        <taxon>Paenibacillaceae</taxon>
        <taxon>Paenibacillus</taxon>
    </lineage>
</organism>
<reference evidence="3" key="1">
    <citation type="submission" date="2020-12" db="EMBL/GenBank/DDBJ databases">
        <authorList>
            <person name="Huq M.A."/>
        </authorList>
    </citation>
    <scope>NUCLEOTIDE SEQUENCE</scope>
    <source>
        <strain evidence="3">MAHUQ-46</strain>
    </source>
</reference>
<dbReference type="InterPro" id="IPR037522">
    <property type="entry name" value="HD_GYP_dom"/>
</dbReference>
<dbReference type="EMBL" id="JAELUP010000037">
    <property type="protein sequence ID" value="MBJ6361699.1"/>
    <property type="molecule type" value="Genomic_DNA"/>
</dbReference>
<dbReference type="PROSITE" id="PS51832">
    <property type="entry name" value="HD_GYP"/>
    <property type="match status" value="1"/>
</dbReference>
<dbReference type="RefSeq" id="WP_199019251.1">
    <property type="nucleotide sequence ID" value="NZ_JAELUP010000037.1"/>
</dbReference>
<dbReference type="Gene3D" id="1.10.3210.10">
    <property type="entry name" value="Hypothetical protein af1432"/>
    <property type="match status" value="1"/>
</dbReference>
<dbReference type="PANTHER" id="PTHR43155:SF2">
    <property type="entry name" value="CYCLIC DI-GMP PHOSPHODIESTERASE PA4108"/>
    <property type="match status" value="1"/>
</dbReference>
<protein>
    <submittedName>
        <fullName evidence="3">HD-GYP domain-containing protein</fullName>
    </submittedName>
</protein>
<evidence type="ECO:0000313" key="4">
    <source>
        <dbReference type="Proteomes" id="UP000640274"/>
    </source>
</evidence>
<gene>
    <name evidence="3" type="ORF">JFN88_10375</name>
</gene>
<comment type="caution">
    <text evidence="3">The sequence shown here is derived from an EMBL/GenBank/DDBJ whole genome shotgun (WGS) entry which is preliminary data.</text>
</comment>
<proteinExistence type="predicted"/>
<dbReference type="AlphaFoldDB" id="A0A934J4V1"/>
<evidence type="ECO:0000313" key="3">
    <source>
        <dbReference type="EMBL" id="MBJ6361699.1"/>
    </source>
</evidence>
<keyword evidence="4" id="KW-1185">Reference proteome</keyword>